<feature type="domain" description="GIY-YIG" evidence="1">
    <location>
        <begin position="127"/>
        <end position="208"/>
    </location>
</feature>
<sequence>MLILNKDSLIPSSDFSELYLNILTLSVSFDLHTLSNGYPLKMIFDNMNKRTKKLRANGCTEIGENVNDNNNNGEKLRNLIVFPYIKTITSKVTKVINKSKTIIGYRCINKLDRFINTHKDKNEYRDNNNVIYKINCIDCDVSYVGQTKRHLKTRIKEHRNNIKYESKHSVVTKHITDYNHKFNWEKVKILDHETNFKKRLISEMIHIKGQTNGINLIKDTELLDKSYLNIIEDLHESSGKYL</sequence>
<dbReference type="PANTHER" id="PTHR21301:SF10">
    <property type="entry name" value="REVERSE TRANSCRIPTASE DOMAIN-CONTAINING PROTEIN"/>
    <property type="match status" value="1"/>
</dbReference>
<organism evidence="2 3">
    <name type="scientific">Trachymyrmex cornetzi</name>
    <dbReference type="NCBI Taxonomy" id="471704"/>
    <lineage>
        <taxon>Eukaryota</taxon>
        <taxon>Metazoa</taxon>
        <taxon>Ecdysozoa</taxon>
        <taxon>Arthropoda</taxon>
        <taxon>Hexapoda</taxon>
        <taxon>Insecta</taxon>
        <taxon>Pterygota</taxon>
        <taxon>Neoptera</taxon>
        <taxon>Endopterygota</taxon>
        <taxon>Hymenoptera</taxon>
        <taxon>Apocrita</taxon>
        <taxon>Aculeata</taxon>
        <taxon>Formicoidea</taxon>
        <taxon>Formicidae</taxon>
        <taxon>Myrmicinae</taxon>
        <taxon>Trachymyrmex</taxon>
    </lineage>
</organism>
<reference evidence="2 3" key="1">
    <citation type="submission" date="2015-09" db="EMBL/GenBank/DDBJ databases">
        <title>Trachymyrmex cornetzi WGS genome.</title>
        <authorList>
            <person name="Nygaard S."/>
            <person name="Hu H."/>
            <person name="Boomsma J."/>
            <person name="Zhang G."/>
        </authorList>
    </citation>
    <scope>NUCLEOTIDE SEQUENCE [LARGE SCALE GENOMIC DNA]</scope>
    <source>
        <strain evidence="2">Tcor2-1</strain>
        <tissue evidence="2">Whole body</tissue>
    </source>
</reference>
<protein>
    <recommendedName>
        <fullName evidence="1">GIY-YIG domain-containing protein</fullName>
    </recommendedName>
</protein>
<keyword evidence="3" id="KW-1185">Reference proteome</keyword>
<dbReference type="STRING" id="471704.A0A151J801"/>
<name>A0A151J801_9HYME</name>
<dbReference type="CDD" id="cd10442">
    <property type="entry name" value="GIY-YIG_PLEs"/>
    <property type="match status" value="1"/>
</dbReference>
<dbReference type="Proteomes" id="UP000078492">
    <property type="component" value="Unassembled WGS sequence"/>
</dbReference>
<dbReference type="SUPFAM" id="SSF82771">
    <property type="entry name" value="GIY-YIG endonuclease"/>
    <property type="match status" value="1"/>
</dbReference>
<evidence type="ECO:0000313" key="3">
    <source>
        <dbReference type="Proteomes" id="UP000078492"/>
    </source>
</evidence>
<evidence type="ECO:0000259" key="1">
    <source>
        <dbReference type="PROSITE" id="PS50164"/>
    </source>
</evidence>
<dbReference type="PROSITE" id="PS50164">
    <property type="entry name" value="GIY_YIG"/>
    <property type="match status" value="1"/>
</dbReference>
<proteinExistence type="predicted"/>
<dbReference type="InterPro" id="IPR000305">
    <property type="entry name" value="GIY-YIG_endonuc"/>
</dbReference>
<dbReference type="Gene3D" id="3.40.1440.10">
    <property type="entry name" value="GIY-YIG endonuclease"/>
    <property type="match status" value="1"/>
</dbReference>
<dbReference type="AlphaFoldDB" id="A0A151J801"/>
<dbReference type="InterPro" id="IPR035901">
    <property type="entry name" value="GIY-YIG_endonuc_sf"/>
</dbReference>
<evidence type="ECO:0000313" key="2">
    <source>
        <dbReference type="EMBL" id="KYN20105.1"/>
    </source>
</evidence>
<accession>A0A151J801</accession>
<dbReference type="PANTHER" id="PTHR21301">
    <property type="entry name" value="REVERSE TRANSCRIPTASE"/>
    <property type="match status" value="1"/>
</dbReference>
<dbReference type="EMBL" id="KQ979615">
    <property type="protein sequence ID" value="KYN20105.1"/>
    <property type="molecule type" value="Genomic_DNA"/>
</dbReference>
<gene>
    <name evidence="2" type="ORF">ALC57_07533</name>
</gene>